<dbReference type="AlphaFoldDB" id="A0AAW0M185"/>
<organism evidence="1">
    <name type="scientific">Quercus suber</name>
    <name type="common">Cork oak</name>
    <dbReference type="NCBI Taxonomy" id="58331"/>
    <lineage>
        <taxon>Eukaryota</taxon>
        <taxon>Viridiplantae</taxon>
        <taxon>Streptophyta</taxon>
        <taxon>Embryophyta</taxon>
        <taxon>Tracheophyta</taxon>
        <taxon>Spermatophyta</taxon>
        <taxon>Magnoliopsida</taxon>
        <taxon>eudicotyledons</taxon>
        <taxon>Gunneridae</taxon>
        <taxon>Pentapetalae</taxon>
        <taxon>rosids</taxon>
        <taxon>fabids</taxon>
        <taxon>Fagales</taxon>
        <taxon>Fagaceae</taxon>
        <taxon>Quercus</taxon>
    </lineage>
</organism>
<name>A0AAW0M185_QUESU</name>
<reference evidence="1" key="2">
    <citation type="journal article" date="2018" name="Sci. Data">
        <title>The draft genome sequence of cork oak.</title>
        <authorList>
            <person name="Ramos A.M."/>
            <person name="Usie A."/>
            <person name="Barbosa P."/>
            <person name="Barros P.M."/>
            <person name="Capote T."/>
            <person name="Chaves I."/>
            <person name="Simoes F."/>
            <person name="Abreu I."/>
            <person name="Carrasquinho I."/>
            <person name="Faro C."/>
            <person name="Guimaraes J.B."/>
            <person name="Mendonca D."/>
            <person name="Nobrega F."/>
            <person name="Rodrigues L."/>
            <person name="Saibo N.J.M."/>
            <person name="Varela M.C."/>
            <person name="Egas C."/>
            <person name="Matos J."/>
            <person name="Miguel C.M."/>
            <person name="Oliveira M.M."/>
            <person name="Ricardo C.P."/>
            <person name="Goncalves S."/>
        </authorList>
    </citation>
    <scope>NUCLEOTIDE SEQUENCE [LARGE SCALE GENOMIC DNA]</scope>
    <source>
        <strain evidence="1">HL8</strain>
    </source>
</reference>
<comment type="caution">
    <text evidence="1">The sequence shown here is derived from an EMBL/GenBank/DDBJ whole genome shotgun (WGS) entry which is preliminary data.</text>
</comment>
<accession>A0AAW0M185</accession>
<gene>
    <name evidence="1" type="ORF">CFP56_018613</name>
</gene>
<feature type="non-terminal residue" evidence="1">
    <location>
        <position position="1"/>
    </location>
</feature>
<evidence type="ECO:0000313" key="1">
    <source>
        <dbReference type="EMBL" id="KAK7857317.1"/>
    </source>
</evidence>
<proteinExistence type="predicted"/>
<sequence>FFTFAEVAKVTSRIRKLLRVINCTLNNNNEKPQENQYENLPNFAYGASREQDQSLSMIVKRIAPTKPIINLIHHHHHYHLHLLSTNCTHPPQPSKPITTILPPNPDHLLRVCTILYLE</sequence>
<dbReference type="EMBL" id="PKMF04000028">
    <property type="protein sequence ID" value="KAK7857317.1"/>
    <property type="molecule type" value="Genomic_DNA"/>
</dbReference>
<reference evidence="1" key="1">
    <citation type="submission" date="2017-12" db="EMBL/GenBank/DDBJ databases">
        <authorList>
            <person name="Barbosa P."/>
            <person name="Usie A."/>
            <person name="Ramos A.M."/>
        </authorList>
    </citation>
    <scope>NUCLEOTIDE SEQUENCE</scope>
    <source>
        <strain evidence="1">HL8</strain>
        <tissue evidence="1">Leaves</tissue>
    </source>
</reference>
<reference evidence="1" key="3">
    <citation type="submission" date="2023-07" db="EMBL/GenBank/DDBJ databases">
        <title>An improved reference 1 genome and first organelle genomes of Quercus suber.</title>
        <authorList>
            <consortium name="Genosuber Consortium"/>
            <person name="Usie A."/>
            <person name="Serra O."/>
            <person name="Barros P."/>
        </authorList>
    </citation>
    <scope>NUCLEOTIDE SEQUENCE</scope>
    <source>
        <strain evidence="1">HL8</strain>
        <tissue evidence="1">Leaves</tissue>
    </source>
</reference>
<protein>
    <submittedName>
        <fullName evidence="1">Uncharacterized protein</fullName>
    </submittedName>
</protein>